<dbReference type="Gene3D" id="3.30.530.20">
    <property type="match status" value="1"/>
</dbReference>
<evidence type="ECO:0000313" key="4">
    <source>
        <dbReference type="Proteomes" id="UP000460272"/>
    </source>
</evidence>
<dbReference type="InterPro" id="IPR023393">
    <property type="entry name" value="START-like_dom_sf"/>
</dbReference>
<sequence length="178" mass="20038">MTDESLPDRNAARFERTYDAPVELIWELLTTAAGLDEWFAPDGFETRVSELELRPGGQLRYTMTATGPEQVAFMRDTGNPLSVVVRKTFTDVRPSTRLAYRSLIDFVPGHEPYEHLTTIDIEPVGDRTNVVMTLDPLHDETWTQQHRAHRGNELDKLATAISRRASLASGTASQSRQP</sequence>
<protein>
    <submittedName>
        <fullName evidence="3">SRPBCC domain-containing protein</fullName>
    </submittedName>
</protein>
<dbReference type="AlphaFoldDB" id="A0A6P2BX80"/>
<proteinExistence type="inferred from homology"/>
<name>A0A6P2BX80_9ACTN</name>
<comment type="similarity">
    <text evidence="1">Belongs to the AHA1 family.</text>
</comment>
<feature type="domain" description="Activator of Hsp90 ATPase homologue 1/2-like C-terminal" evidence="2">
    <location>
        <begin position="19"/>
        <end position="151"/>
    </location>
</feature>
<dbReference type="RefSeq" id="WP_145858641.1">
    <property type="nucleotide sequence ID" value="NZ_RPFW01000006.1"/>
</dbReference>
<accession>A0A6P2BX80</accession>
<evidence type="ECO:0000313" key="3">
    <source>
        <dbReference type="EMBL" id="TVZ01783.1"/>
    </source>
</evidence>
<gene>
    <name evidence="3" type="ORF">EAS64_30475</name>
</gene>
<evidence type="ECO:0000256" key="1">
    <source>
        <dbReference type="ARBA" id="ARBA00006817"/>
    </source>
</evidence>
<dbReference type="CDD" id="cd07814">
    <property type="entry name" value="SRPBCC_CalC_Aha1-like"/>
    <property type="match status" value="1"/>
</dbReference>
<evidence type="ECO:0000259" key="2">
    <source>
        <dbReference type="Pfam" id="PF08327"/>
    </source>
</evidence>
<comment type="caution">
    <text evidence="3">The sequence shown here is derived from an EMBL/GenBank/DDBJ whole genome shotgun (WGS) entry which is preliminary data.</text>
</comment>
<organism evidence="3 4">
    <name type="scientific">Trebonia kvetii</name>
    <dbReference type="NCBI Taxonomy" id="2480626"/>
    <lineage>
        <taxon>Bacteria</taxon>
        <taxon>Bacillati</taxon>
        <taxon>Actinomycetota</taxon>
        <taxon>Actinomycetes</taxon>
        <taxon>Streptosporangiales</taxon>
        <taxon>Treboniaceae</taxon>
        <taxon>Trebonia</taxon>
    </lineage>
</organism>
<dbReference type="OrthoDB" id="3365660at2"/>
<dbReference type="Proteomes" id="UP000460272">
    <property type="component" value="Unassembled WGS sequence"/>
</dbReference>
<keyword evidence="4" id="KW-1185">Reference proteome</keyword>
<dbReference type="InterPro" id="IPR013538">
    <property type="entry name" value="ASHA1/2-like_C"/>
</dbReference>
<dbReference type="Pfam" id="PF08327">
    <property type="entry name" value="AHSA1"/>
    <property type="match status" value="1"/>
</dbReference>
<dbReference type="SUPFAM" id="SSF55961">
    <property type="entry name" value="Bet v1-like"/>
    <property type="match status" value="1"/>
</dbReference>
<reference evidence="3 4" key="1">
    <citation type="submission" date="2018-11" db="EMBL/GenBank/DDBJ databases">
        <title>Trebonia kvetii gen.nov., sp.nov., a novel acidophilic actinobacterium, and proposal of the new actinobacterial family Treboniaceae fam. nov.</title>
        <authorList>
            <person name="Rapoport D."/>
            <person name="Sagova-Mareckova M."/>
            <person name="Sedlacek I."/>
            <person name="Provaznik J."/>
            <person name="Kralova S."/>
            <person name="Pavlinic D."/>
            <person name="Benes V."/>
            <person name="Kopecky J."/>
        </authorList>
    </citation>
    <scope>NUCLEOTIDE SEQUENCE [LARGE SCALE GENOMIC DNA]</scope>
    <source>
        <strain evidence="3 4">15Tr583</strain>
    </source>
</reference>
<dbReference type="EMBL" id="RPFW01000006">
    <property type="protein sequence ID" value="TVZ01783.1"/>
    <property type="molecule type" value="Genomic_DNA"/>
</dbReference>